<comment type="similarity">
    <text evidence="1">Belongs to the Gfo/Idh/MocA family.</text>
</comment>
<dbReference type="EMBL" id="RZYA01000007">
    <property type="protein sequence ID" value="RVU23685.1"/>
    <property type="molecule type" value="Genomic_DNA"/>
</dbReference>
<feature type="domain" description="Gfo/Idh/MocA-like oxidoreductase N-terminal" evidence="4">
    <location>
        <begin position="6"/>
        <end position="120"/>
    </location>
</feature>
<comment type="caution">
    <text evidence="6">The sequence shown here is derived from an EMBL/GenBank/DDBJ whole genome shotgun (WGS) entry which is preliminary data.</text>
</comment>
<dbReference type="InterPro" id="IPR051317">
    <property type="entry name" value="Gfo/Idh/MocA_oxidoreduct"/>
</dbReference>
<evidence type="ECO:0000256" key="1">
    <source>
        <dbReference type="ARBA" id="ARBA00010928"/>
    </source>
</evidence>
<dbReference type="InterPro" id="IPR036291">
    <property type="entry name" value="NAD(P)-bd_dom_sf"/>
</dbReference>
<sequence>MRGPRRIAVVGLGAISRFYLAAIEASPAWQLAAVCDVSPERLRPHGESLPVYTDHRAMLAGAELDAVVVTVPNDVHASIAADVIAAGVPVCVEKPLATRLEDAESLVAAARARGVCLFTAFHRRYNHEITALHRELRTAAAPVEVTIRYLERIEEHIGGDAWYLDPTRCGGGCVADNGPNAYDLARLLTGDVSVEHAQVTWDAQGVDRRATVRLRSGSGVPVRVELDWSYPGEVKDATVRLADGSVRTADMLRGFPEFKGSLWHEYVGVLDDFEQAIRERGDRGGDGFAALALTERTYQLAHPGAVSGSPTAQEVPAR</sequence>
<dbReference type="RefSeq" id="WP_127828981.1">
    <property type="nucleotide sequence ID" value="NZ_RZYA01000007.1"/>
</dbReference>
<dbReference type="PANTHER" id="PTHR43708">
    <property type="entry name" value="CONSERVED EXPRESSED OXIDOREDUCTASE (EUROFUNG)"/>
    <property type="match status" value="1"/>
</dbReference>
<keyword evidence="7" id="KW-1185">Reference proteome</keyword>
<feature type="signal peptide" evidence="3">
    <location>
        <begin position="1"/>
        <end position="21"/>
    </location>
</feature>
<dbReference type="Pfam" id="PF01408">
    <property type="entry name" value="GFO_IDH_MocA"/>
    <property type="match status" value="1"/>
</dbReference>
<evidence type="ECO:0000259" key="5">
    <source>
        <dbReference type="Pfam" id="PF22725"/>
    </source>
</evidence>
<dbReference type="InterPro" id="IPR000683">
    <property type="entry name" value="Gfo/Idh/MocA-like_OxRdtase_N"/>
</dbReference>
<feature type="chain" id="PRO_5039407286" evidence="3">
    <location>
        <begin position="22"/>
        <end position="318"/>
    </location>
</feature>
<reference evidence="6 7" key="1">
    <citation type="submission" date="2019-01" db="EMBL/GenBank/DDBJ databases">
        <title>Genome sequences of Streptomyces and Rhizobium isolates collected from root and soil.</title>
        <authorList>
            <person name="Chhettri S."/>
            <person name="Sevigny J.L."/>
            <person name="Sen A."/>
            <person name="Ennis N."/>
            <person name="Tisa L."/>
        </authorList>
    </citation>
    <scope>NUCLEOTIDE SEQUENCE [LARGE SCALE GENOMIC DNA]</scope>
    <source>
        <strain evidence="6 7">San01</strain>
    </source>
</reference>
<keyword evidence="3" id="KW-0732">Signal</keyword>
<dbReference type="Gene3D" id="3.30.360.10">
    <property type="entry name" value="Dihydrodipicolinate Reductase, domain 2"/>
    <property type="match status" value="1"/>
</dbReference>
<dbReference type="PANTHER" id="PTHR43708:SF5">
    <property type="entry name" value="CONSERVED EXPRESSED OXIDOREDUCTASE (EUROFUNG)-RELATED"/>
    <property type="match status" value="1"/>
</dbReference>
<name>A0A3S2VHI5_9ACTN</name>
<dbReference type="Proteomes" id="UP000283128">
    <property type="component" value="Unassembled WGS sequence"/>
</dbReference>
<evidence type="ECO:0000313" key="6">
    <source>
        <dbReference type="EMBL" id="RVU23685.1"/>
    </source>
</evidence>
<keyword evidence="2" id="KW-0560">Oxidoreductase</keyword>
<organism evidence="6 7">
    <name type="scientific">Streptomyces antnestii</name>
    <dbReference type="NCBI Taxonomy" id="2494256"/>
    <lineage>
        <taxon>Bacteria</taxon>
        <taxon>Bacillati</taxon>
        <taxon>Actinomycetota</taxon>
        <taxon>Actinomycetes</taxon>
        <taxon>Kitasatosporales</taxon>
        <taxon>Streptomycetaceae</taxon>
        <taxon>Streptomyces</taxon>
    </lineage>
</organism>
<feature type="domain" description="GFO/IDH/MocA-like oxidoreductase" evidence="5">
    <location>
        <begin position="142"/>
        <end position="246"/>
    </location>
</feature>
<dbReference type="SUPFAM" id="SSF55347">
    <property type="entry name" value="Glyceraldehyde-3-phosphate dehydrogenase-like, C-terminal domain"/>
    <property type="match status" value="1"/>
</dbReference>
<dbReference type="InterPro" id="IPR055170">
    <property type="entry name" value="GFO_IDH_MocA-like_dom"/>
</dbReference>
<accession>A0A3S2VHI5</accession>
<evidence type="ECO:0000256" key="2">
    <source>
        <dbReference type="ARBA" id="ARBA00023002"/>
    </source>
</evidence>
<protein>
    <submittedName>
        <fullName evidence="6">Gfo/Idh/MocA family oxidoreductase</fullName>
    </submittedName>
</protein>
<dbReference type="Gene3D" id="3.40.50.720">
    <property type="entry name" value="NAD(P)-binding Rossmann-like Domain"/>
    <property type="match status" value="1"/>
</dbReference>
<dbReference type="GO" id="GO:0000166">
    <property type="term" value="F:nucleotide binding"/>
    <property type="evidence" value="ECO:0007669"/>
    <property type="project" value="InterPro"/>
</dbReference>
<evidence type="ECO:0000313" key="7">
    <source>
        <dbReference type="Proteomes" id="UP000283128"/>
    </source>
</evidence>
<dbReference type="Pfam" id="PF22725">
    <property type="entry name" value="GFO_IDH_MocA_C3"/>
    <property type="match status" value="1"/>
</dbReference>
<dbReference type="OrthoDB" id="9815825at2"/>
<evidence type="ECO:0000256" key="3">
    <source>
        <dbReference type="SAM" id="SignalP"/>
    </source>
</evidence>
<gene>
    <name evidence="6" type="ORF">EOT10_16515</name>
</gene>
<dbReference type="GO" id="GO:0016491">
    <property type="term" value="F:oxidoreductase activity"/>
    <property type="evidence" value="ECO:0007669"/>
    <property type="project" value="UniProtKB-KW"/>
</dbReference>
<proteinExistence type="inferred from homology"/>
<dbReference type="AlphaFoldDB" id="A0A3S2VHI5"/>
<dbReference type="SUPFAM" id="SSF51735">
    <property type="entry name" value="NAD(P)-binding Rossmann-fold domains"/>
    <property type="match status" value="1"/>
</dbReference>
<evidence type="ECO:0000259" key="4">
    <source>
        <dbReference type="Pfam" id="PF01408"/>
    </source>
</evidence>